<dbReference type="PANTHER" id="PTHR17695:SF11">
    <property type="entry name" value="SMALL SUBUNIT PROCESSOME COMPONENT 20 HOMOLOG"/>
    <property type="match status" value="1"/>
</dbReference>
<keyword evidence="3" id="KW-1185">Reference proteome</keyword>
<name>A0A7R8H8B9_LEPSM</name>
<dbReference type="Pfam" id="PF20416">
    <property type="entry name" value="UTP20"/>
    <property type="match status" value="1"/>
</dbReference>
<evidence type="ECO:0000313" key="2">
    <source>
        <dbReference type="EMBL" id="CAF2927442.1"/>
    </source>
</evidence>
<dbReference type="Proteomes" id="UP000675881">
    <property type="component" value="Chromosome 4"/>
</dbReference>
<evidence type="ECO:0000313" key="3">
    <source>
        <dbReference type="Proteomes" id="UP000675881"/>
    </source>
</evidence>
<dbReference type="OrthoDB" id="6381809at2759"/>
<organism evidence="2 3">
    <name type="scientific">Lepeophtheirus salmonis</name>
    <name type="common">Salmon louse</name>
    <name type="synonym">Caligus salmonis</name>
    <dbReference type="NCBI Taxonomy" id="72036"/>
    <lineage>
        <taxon>Eukaryota</taxon>
        <taxon>Metazoa</taxon>
        <taxon>Ecdysozoa</taxon>
        <taxon>Arthropoda</taxon>
        <taxon>Crustacea</taxon>
        <taxon>Multicrustacea</taxon>
        <taxon>Hexanauplia</taxon>
        <taxon>Copepoda</taxon>
        <taxon>Siphonostomatoida</taxon>
        <taxon>Caligidae</taxon>
        <taxon>Lepeophtheirus</taxon>
    </lineage>
</organism>
<dbReference type="InterPro" id="IPR016024">
    <property type="entry name" value="ARM-type_fold"/>
</dbReference>
<proteinExistence type="predicted"/>
<dbReference type="SUPFAM" id="SSF48371">
    <property type="entry name" value="ARM repeat"/>
    <property type="match status" value="2"/>
</dbReference>
<accession>A0A7R8H8B9</accession>
<evidence type="ECO:0000259" key="1">
    <source>
        <dbReference type="Pfam" id="PF20416"/>
    </source>
</evidence>
<dbReference type="GO" id="GO:0030686">
    <property type="term" value="C:90S preribosome"/>
    <property type="evidence" value="ECO:0007669"/>
    <property type="project" value="TreeGrafter"/>
</dbReference>
<dbReference type="EMBL" id="HG994583">
    <property type="protein sequence ID" value="CAF2927442.1"/>
    <property type="molecule type" value="Genomic_DNA"/>
</dbReference>
<feature type="domain" description="U3 small nucleolar RNA-associated protein 20" evidence="1">
    <location>
        <begin position="1040"/>
        <end position="1246"/>
    </location>
</feature>
<gene>
    <name evidence="2" type="ORF">LSAA_8551</name>
</gene>
<dbReference type="InterPro" id="IPR046523">
    <property type="entry name" value="UTP20_dom"/>
</dbReference>
<reference evidence="2" key="1">
    <citation type="submission" date="2021-02" db="EMBL/GenBank/DDBJ databases">
        <authorList>
            <person name="Bekaert M."/>
        </authorList>
    </citation>
    <scope>NUCLEOTIDE SEQUENCE</scope>
    <source>
        <strain evidence="2">IoA-00</strain>
    </source>
</reference>
<sequence>MGQFTFKKFKKSTERERGSRRPKKKIFLGAFKSSQKMFFTFRNHSGKKKKGMRNLTECSNSLAIFLYNRESIYQTLIQCLEKQETSDLGSLYNISVGFFADVSLTKEIEVYFDGFMKVFESSLSQRTDASVVQIIFQSLLSIVKELLKNSSLTTMQLSDKLIYLFDSNKYPDYVIDFISVVFAPILRKNKFNRDEVLHSILKTECVDGIVKVLGRAIKNFGSNFFTGAEKAWSNYLESINDSVILEELHDFIINSDPSVIEFEPLNLNLICTSNIENFLSAKEIFDVLVPHLSSGQPKIRHCVLNSLAALKSNEEENTIMKHALEAERIKIDLSNYKERIRLLSYLEKRPDDEGNTLRSSSVLEEIYFEILSSAYQNITSDDCGDNVDYVNFRNLLLKMCESLPGTQLQKWNRNFVSNFLDIFLINEFNRKRKDDVNEELEEKNMDGNEENGNLDVINCIENGQDIEVMAIDSVKVNESENMEEFSLEKTETKYFKAIKNVSKSLNHHLKIFSKMSNLRSVYRYVDLRAFIVQNLLSDPFLENRKMALDFILVSENKCINQNQRDVLNALTDKKGWKTSLRDFVQKFNEENEVYSSVSWITNKFISGLLKETRYLKHTSQVIVQEEEGFGESVKILASNNSPLLNARLALPIISSINLKANIEDINLRLDALRALTIIFPNYQLNKEELDKFCDNVASRVRFSSIELQSECIKIILMTLKKLDNSKRDQLSTSVFKLISKIQDPNQKSRYIETVYSLLSDKKEFKGYDIAYDICQNYEKIISGASSSLKIFIFYNALAEVKRSEFANRRMGSNCIIGLLQHKEVDLITEHVLPEIVSVLNNRKSTSETTTEMITLLQFLIKHYSDSFEDLKILSNLTNIHDPDEDFYSNMKHLQSIRRSRALKKMANKIVELEEDLSQDDGYTRVIFEYIYPLCASVLFNEKTTKYSELIESAMDLIGALAKRCDFNRYKKILMHYLSMDKSIEGTNSSAFRKQRIKLIARVIDSFHFESQSLDFLLSKIFVIIDSTNHQGYENSSHEVLYLPIIKLLQVSKSKSTDEYISRIIVKLAKGLRMREFTTRDRIRSTLNSIAHLLGHNYLAYIISILESSLKRGYELHVLIYSIKSMIIFCSENFKSGNLDSLLPTILKLTRLELFESVKEEKSISKICTKTPEAKKISSYSLVEVMSKFASRSISMNIIKPFAGFLYEFKSFEALENLRKLFKHISDGFYVNESIQTLDLLAIVHAVLNEKVFNSSEKEVNLTSRQNDCFNSSDFVTFVPLILDKCNKIRDTEVISLTVSIFTRLVHMSESFRDLVPMNDVFRIIVRSLIVEGIYSKEPEKIKFQDLSSSFLNVFLEKGGKLKDEDLDSIKLFLQFILDSKSIGSRTTKLLGAVIKRDSVSTLNESIMKRLTKDFIETTDGNLTKTLAAAIMNYLKSGKSCDWTIKFLLQQFHYGGENGRLRAIKMAADILGDDKFKYNNISLVLRKTILQISKTENKRLINIVRDVSEDLKNFIEDDNTKLDSLTRTLYEHVKVDYLTSVYRTCKKKSPEFFTWLLPLVDKYIMNSKSILRRSAIVMLSSVMSEVPSVMDTSTIESHKGIFRQILLNLMEVLKLNLSICDEDLFEKVSVALIYFSKTTDPMLLIGKLIGVARYEVENLSFSYKRREILFTVVGVLCTKYPLSKNMLRSVLKMARALIEHEETSEMVEEFYNKLEASTDDPDALTMISNAKNRVDIMEGKLKRKGTEDAKIMEKRAKKAKN</sequence>
<protein>
    <submittedName>
        <fullName evidence="2">UTP20</fullName>
    </submittedName>
</protein>
<dbReference type="PANTHER" id="PTHR17695">
    <property type="entry name" value="SMALL SUBUNIT PROCESSOME COMPONENT 20 HOMOLOG"/>
    <property type="match status" value="1"/>
</dbReference>
<dbReference type="InterPro" id="IPR052575">
    <property type="entry name" value="SSU_processome_comp_20"/>
</dbReference>
<dbReference type="GO" id="GO:0032040">
    <property type="term" value="C:small-subunit processome"/>
    <property type="evidence" value="ECO:0007669"/>
    <property type="project" value="TreeGrafter"/>
</dbReference>